<evidence type="ECO:0000256" key="9">
    <source>
        <dbReference type="ARBA" id="ARBA00023034"/>
    </source>
</evidence>
<dbReference type="PANTHER" id="PTHR10635:SF0">
    <property type="entry name" value="COATOMER SUBUNIT BETA"/>
    <property type="match status" value="1"/>
</dbReference>
<gene>
    <name evidence="17" type="ORF">PYW07_015698</name>
</gene>
<evidence type="ECO:0000313" key="18">
    <source>
        <dbReference type="Proteomes" id="UP001231518"/>
    </source>
</evidence>
<dbReference type="Pfam" id="PF14806">
    <property type="entry name" value="Coatomer_b_Cpla"/>
    <property type="match status" value="1"/>
</dbReference>
<feature type="domain" description="Clathrin/coatomer adaptor adaptin-like N-terminal" evidence="14">
    <location>
        <begin position="601"/>
        <end position="845"/>
    </location>
</feature>
<comment type="subcellular location">
    <subcellularLocation>
        <location evidence="2">Cytoplasmic vesicle</location>
        <location evidence="2">COPI-coated vesicle membrane</location>
        <topology evidence="2">Peripheral membrane protein</topology>
        <orientation evidence="2">Cytoplasmic side</orientation>
    </subcellularLocation>
    <subcellularLocation>
        <location evidence="1">Golgi apparatus membrane</location>
        <topology evidence="1">Peripheral membrane protein</topology>
        <orientation evidence="1">Cytoplasmic side</orientation>
    </subcellularLocation>
</comment>
<evidence type="ECO:0000256" key="11">
    <source>
        <dbReference type="ARBA" id="ARBA00023329"/>
    </source>
</evidence>
<dbReference type="Pfam" id="PF01602">
    <property type="entry name" value="Adaptin_N"/>
    <property type="match status" value="2"/>
</dbReference>
<evidence type="ECO:0000256" key="7">
    <source>
        <dbReference type="ARBA" id="ARBA00022892"/>
    </source>
</evidence>
<evidence type="ECO:0000256" key="12">
    <source>
        <dbReference type="ARBA" id="ARBA00030841"/>
    </source>
</evidence>
<dbReference type="SUPFAM" id="SSF48371">
    <property type="entry name" value="ARM repeat"/>
    <property type="match status" value="2"/>
</dbReference>
<dbReference type="GO" id="GO:0005198">
    <property type="term" value="F:structural molecule activity"/>
    <property type="evidence" value="ECO:0007669"/>
    <property type="project" value="InterPro"/>
</dbReference>
<dbReference type="EMBL" id="JARGEI010000010">
    <property type="protein sequence ID" value="KAJ8724740.1"/>
    <property type="molecule type" value="Genomic_DNA"/>
</dbReference>
<dbReference type="InterPro" id="IPR011710">
    <property type="entry name" value="Coatomer_bsu_C"/>
</dbReference>
<keyword evidence="4" id="KW-0813">Transport</keyword>
<feature type="domain" description="Coatomer beta subunit C-terminal" evidence="15">
    <location>
        <begin position="1078"/>
        <end position="1213"/>
    </location>
</feature>
<dbReference type="InterPro" id="IPR016024">
    <property type="entry name" value="ARM-type_fold"/>
</dbReference>
<dbReference type="GO" id="GO:0030126">
    <property type="term" value="C:COPI vesicle coat"/>
    <property type="evidence" value="ECO:0007669"/>
    <property type="project" value="InterPro"/>
</dbReference>
<keyword evidence="5" id="KW-0963">Cytoplasm</keyword>
<proteinExistence type="predicted"/>
<feature type="domain" description="Coatomer beta subunit appendage platform" evidence="16">
    <location>
        <begin position="1220"/>
        <end position="1350"/>
    </location>
</feature>
<evidence type="ECO:0000256" key="1">
    <source>
        <dbReference type="ARBA" id="ARBA00004255"/>
    </source>
</evidence>
<dbReference type="InterPro" id="IPR011989">
    <property type="entry name" value="ARM-like"/>
</dbReference>
<name>A0AAD7YR91_MYTSE</name>
<keyword evidence="11" id="KW-0968">Cytoplasmic vesicle</keyword>
<dbReference type="InterPro" id="IPR016460">
    <property type="entry name" value="COPB1"/>
</dbReference>
<dbReference type="Proteomes" id="UP001231518">
    <property type="component" value="Chromosome 7"/>
</dbReference>
<reference evidence="17" key="1">
    <citation type="submission" date="2023-03" db="EMBL/GenBank/DDBJ databases">
        <title>Chromosome-level genomes of two armyworms, Mythimna separata and Mythimna loreyi, provide insights into the biosynthesis and reception of sex pheromones.</title>
        <authorList>
            <person name="Zhao H."/>
        </authorList>
    </citation>
    <scope>NUCLEOTIDE SEQUENCE</scope>
    <source>
        <strain evidence="17">BeijingLab</strain>
        <tissue evidence="17">Pupa</tissue>
    </source>
</reference>
<sequence length="1386" mass="149188">MAGVEQPCYTLINFPTDSEPYNEMQLKLDLEKGDIKKKTEALKKTIGIILSGEKIPGLLMLIIRFVLPLQDHMIKKLLLIFWEIVPKTTPDGKLMQEMILVCDAYRKDLQHPNEFIRGSTLRFLCKLKEPELLEPLMPAIRACLDHRHSYVRRNAVLAIFTIYRNFEFLIPDAPELVANFLETEQDMSCKRNAFLMLLHADQERALSYLASRLDNVQGFGDILQLVIVELIYKVCHANPSERSRFIRTVYGLLNATSAAVRYEAAGTLVTLSNAPAAIKVCHANPSERSRFIRTVYGLLNATSAAVRYEAAGTLVTLSNAPAAIKVCHANPSERSRFIRTVYGLLNATSAAVRYEAAGTLVTLSNAPAAIKVCHANPSERSRFIRTVYGLLNATSAAVRYEAAGTLVTLSNAPAAIKVCHANPSERSRFIRTVYGLLNATSAAVRYEAAGTLVTLSNAPAAIKVCHANPSERSRFIRTVYGLLNATSAAVRYEAAGTLVTLSNAPAAIKVCHANPSERSRFIRTVYGLLNATSAAVRYEAAGTLVTLSNAPAAIKVCHANPSERSRFIRTVYGLLNATSAAVRYEAAGTLVTLSNAPAAIKVCHANPSERSRFIRTVYGLLNATSAAVRYEAAGTLVTLSNAPAAIKAAAACYIDLIVKESDNNVKLIVVGRLAALRQEGGDAAARALPDLAMDVLRVLASSDLDVRKHTLQLALELVSSRHAEELVQVLRKEAARATSADHDDAAKYRQLLVRALHRAALKFPEVAGSVAPALLELLGDGSEPAAHDVMLFLRSALHTFVDLRDHIYQKLLESVPGIRVGKIARSALWLLAQFADTPARAKAALEALSTVIPSAAGGEDKCREGKIARSALWLLAQFADTPARAKAALEALSTVIPSAAGGEDKEETETAAKAQDTSAPRQLVTSDGTYASQSAFNLPVSNTTTTNSGPGLWAALGEGESFTAACACSALCKLALKLDKRDATAAIHLAATLLAYHKQNAGTSGATSGLTADDLEHGAMCVLAGSSRPDIVRNALLGGSSDALAALLALPDRAANLLDEADKDREAKHKDNKVEVEAGIIFAQLAGNTAASTHHDMFELSLTKALQGRSTGVSEERGKLSKVTQLTGFSDPVYAEAIVAVNQYDIVLDVLVVNQTDDTLQNCTVELATLGDLRLVERPAAVVLAPRDYATIKAHVKVASTENGIIFGNIVYEVSGASMDRGVVVLNDIHIDIVDYIQPAVCTDADFRQMWAEFEWENKVSVNTNITDLREYLQHLLSSTNMKCLTPEKALSGQCGFMAANLYARSIFGEDALANLSIETPLHKPNSPVVGHVRIRAKSQGMALSLGDKINMMHKTPQQKPQTNTIAAARGLANAGISNARQKKKT</sequence>
<keyword evidence="8" id="KW-0653">Protein transport</keyword>
<evidence type="ECO:0000256" key="10">
    <source>
        <dbReference type="ARBA" id="ARBA00023136"/>
    </source>
</evidence>
<protein>
    <recommendedName>
        <fullName evidence="3">Coatomer subunit beta</fullName>
    </recommendedName>
    <alternativeName>
        <fullName evidence="12">Beta-coat protein</fullName>
    </alternativeName>
</protein>
<dbReference type="Gene3D" id="1.25.10.10">
    <property type="entry name" value="Leucine-rich Repeat Variant"/>
    <property type="match status" value="4"/>
</dbReference>
<dbReference type="InterPro" id="IPR002553">
    <property type="entry name" value="Clathrin/coatomer_adapt-like_N"/>
</dbReference>
<keyword evidence="6" id="KW-0677">Repeat</keyword>
<feature type="domain" description="Clathrin/coatomer adaptor adaptin-like N-terminal" evidence="14">
    <location>
        <begin position="20"/>
        <end position="280"/>
    </location>
</feature>
<dbReference type="Pfam" id="PF07718">
    <property type="entry name" value="Coatamer_beta_C"/>
    <property type="match status" value="1"/>
</dbReference>
<evidence type="ECO:0000256" key="3">
    <source>
        <dbReference type="ARBA" id="ARBA00017024"/>
    </source>
</evidence>
<evidence type="ECO:0000259" key="15">
    <source>
        <dbReference type="Pfam" id="PF07718"/>
    </source>
</evidence>
<dbReference type="GO" id="GO:0006886">
    <property type="term" value="P:intracellular protein transport"/>
    <property type="evidence" value="ECO:0007669"/>
    <property type="project" value="InterPro"/>
</dbReference>
<keyword evidence="9" id="KW-0333">Golgi apparatus</keyword>
<accession>A0AAD7YR91</accession>
<evidence type="ECO:0000256" key="8">
    <source>
        <dbReference type="ARBA" id="ARBA00022927"/>
    </source>
</evidence>
<dbReference type="GO" id="GO:0006891">
    <property type="term" value="P:intra-Golgi vesicle-mediated transport"/>
    <property type="evidence" value="ECO:0007669"/>
    <property type="project" value="TreeGrafter"/>
</dbReference>
<keyword evidence="18" id="KW-1185">Reference proteome</keyword>
<feature type="region of interest" description="Disordered" evidence="13">
    <location>
        <begin position="900"/>
        <end position="922"/>
    </location>
</feature>
<evidence type="ECO:0000313" key="17">
    <source>
        <dbReference type="EMBL" id="KAJ8724740.1"/>
    </source>
</evidence>
<evidence type="ECO:0000256" key="13">
    <source>
        <dbReference type="SAM" id="MobiDB-lite"/>
    </source>
</evidence>
<evidence type="ECO:0000256" key="2">
    <source>
        <dbReference type="ARBA" id="ARBA00004347"/>
    </source>
</evidence>
<evidence type="ECO:0000256" key="6">
    <source>
        <dbReference type="ARBA" id="ARBA00022737"/>
    </source>
</evidence>
<evidence type="ECO:0000259" key="14">
    <source>
        <dbReference type="Pfam" id="PF01602"/>
    </source>
</evidence>
<evidence type="ECO:0000256" key="5">
    <source>
        <dbReference type="ARBA" id="ARBA00022490"/>
    </source>
</evidence>
<evidence type="ECO:0000256" key="4">
    <source>
        <dbReference type="ARBA" id="ARBA00022448"/>
    </source>
</evidence>
<keyword evidence="7" id="KW-0931">ER-Golgi transport</keyword>
<dbReference type="PANTHER" id="PTHR10635">
    <property type="entry name" value="COATOMER SUBUNIT BETA"/>
    <property type="match status" value="1"/>
</dbReference>
<dbReference type="GO" id="GO:0006888">
    <property type="term" value="P:endoplasmic reticulum to Golgi vesicle-mediated transport"/>
    <property type="evidence" value="ECO:0007669"/>
    <property type="project" value="TreeGrafter"/>
</dbReference>
<dbReference type="InterPro" id="IPR029446">
    <property type="entry name" value="COPB1_appendage_platform_dom"/>
</dbReference>
<evidence type="ECO:0000259" key="16">
    <source>
        <dbReference type="Pfam" id="PF14806"/>
    </source>
</evidence>
<dbReference type="GO" id="GO:0000139">
    <property type="term" value="C:Golgi membrane"/>
    <property type="evidence" value="ECO:0007669"/>
    <property type="project" value="UniProtKB-SubCell"/>
</dbReference>
<comment type="caution">
    <text evidence="17">The sequence shown here is derived from an EMBL/GenBank/DDBJ whole genome shotgun (WGS) entry which is preliminary data.</text>
</comment>
<organism evidence="17 18">
    <name type="scientific">Mythimna separata</name>
    <name type="common">Oriental armyworm</name>
    <name type="synonym">Pseudaletia separata</name>
    <dbReference type="NCBI Taxonomy" id="271217"/>
    <lineage>
        <taxon>Eukaryota</taxon>
        <taxon>Metazoa</taxon>
        <taxon>Ecdysozoa</taxon>
        <taxon>Arthropoda</taxon>
        <taxon>Hexapoda</taxon>
        <taxon>Insecta</taxon>
        <taxon>Pterygota</taxon>
        <taxon>Neoptera</taxon>
        <taxon>Endopterygota</taxon>
        <taxon>Lepidoptera</taxon>
        <taxon>Glossata</taxon>
        <taxon>Ditrysia</taxon>
        <taxon>Noctuoidea</taxon>
        <taxon>Noctuidae</taxon>
        <taxon>Noctuinae</taxon>
        <taxon>Hadenini</taxon>
        <taxon>Mythimna</taxon>
    </lineage>
</organism>
<keyword evidence="10" id="KW-0472">Membrane</keyword>